<dbReference type="GO" id="GO:0000472">
    <property type="term" value="P:endonucleolytic cleavage to generate mature 5'-end of SSU-rRNA from (SSU-rRNA, 5.8S rRNA, LSU-rRNA)"/>
    <property type="evidence" value="ECO:0007669"/>
    <property type="project" value="EnsemblFungi"/>
</dbReference>
<dbReference type="EMBL" id="JOKQ01000005">
    <property type="protein sequence ID" value="KHN69805.1"/>
    <property type="molecule type" value="Genomic_DNA"/>
</dbReference>
<dbReference type="Gene3D" id="2.130.10.10">
    <property type="entry name" value="YVTN repeat-like/Quinoprotein amine dehydrogenase"/>
    <property type="match status" value="1"/>
</dbReference>
<gene>
    <name evidence="10" type="ORF">M896_052150</name>
</gene>
<evidence type="ECO:0000256" key="6">
    <source>
        <dbReference type="ARBA" id="ARBA00023242"/>
    </source>
</evidence>
<dbReference type="FunFam" id="2.130.10.10:FF:000378">
    <property type="entry name" value="U3 small nucleolar RNA-associated protein 7"/>
    <property type="match status" value="1"/>
</dbReference>
<dbReference type="InterPro" id="IPR001680">
    <property type="entry name" value="WD40_rpt"/>
</dbReference>
<dbReference type="FunCoup" id="A0A0B2ULG6">
    <property type="interactions" value="335"/>
</dbReference>
<sequence length="441" mass="50658">MSQKAVRETIISRKKYAEKARKDVIGHEILRTEECGYIEAESDENTYDITQKQLLNHVSIKACEQAFELKLDEAPIYSKYSRNGTYMLLRNNKGYLASFNSRSMDMYFEIDLNEEVHDALYLHNERFIAVAQKNNVFIYDGQGVEIHCIRDNRGVYKMDYLPYHYLLTTVSRKNILRYQDVSTGKMVSEIQMKDWNIASMKHNTSNGIVHTGNAKGVVNLWSPNSKEYLVKILCHKSTVSSIEIDRTGKYMISSGLDGKVNVWDLRNTYTQLNSLNSRSHGMVTSLSQKNMLAMSYGNKVHVWKDFIESNGKDVLYMKHKVGNDVYSLGFCNYEDVLSIGHGTGVSNIIIPGSGDPVYDSYEDSPFIYKKARSEKEVRMLIDKIPYELISIESNVGRIHKAQNTSMPDNTSKRYFDSFSFNNTRKNALSRFYKDKDASLTK</sequence>
<evidence type="ECO:0000256" key="5">
    <source>
        <dbReference type="ARBA" id="ARBA00022737"/>
    </source>
</evidence>
<feature type="repeat" description="WD" evidence="8">
    <location>
        <begin position="232"/>
        <end position="273"/>
    </location>
</feature>
<organism evidence="10 11">
    <name type="scientific">Ordospora colligata OC4</name>
    <dbReference type="NCBI Taxonomy" id="1354746"/>
    <lineage>
        <taxon>Eukaryota</taxon>
        <taxon>Fungi</taxon>
        <taxon>Fungi incertae sedis</taxon>
        <taxon>Microsporidia</taxon>
        <taxon>Ordosporidae</taxon>
        <taxon>Ordospora</taxon>
    </lineage>
</organism>
<dbReference type="GeneID" id="26261868"/>
<dbReference type="AlphaFoldDB" id="A0A0B2ULG6"/>
<dbReference type="PROSITE" id="PS50294">
    <property type="entry name" value="WD_REPEATS_REGION"/>
    <property type="match status" value="1"/>
</dbReference>
<evidence type="ECO:0000256" key="2">
    <source>
        <dbReference type="ARBA" id="ARBA00004604"/>
    </source>
</evidence>
<name>A0A0B2ULG6_9MICR</name>
<evidence type="ECO:0000256" key="8">
    <source>
        <dbReference type="PROSITE-ProRule" id="PRU00221"/>
    </source>
</evidence>
<dbReference type="GO" id="GO:0030686">
    <property type="term" value="C:90S preribosome"/>
    <property type="evidence" value="ECO:0007669"/>
    <property type="project" value="TreeGrafter"/>
</dbReference>
<dbReference type="RefSeq" id="XP_014563847.1">
    <property type="nucleotide sequence ID" value="XM_014708361.1"/>
</dbReference>
<dbReference type="PROSITE" id="PS50082">
    <property type="entry name" value="WD_REPEATS_2"/>
    <property type="match status" value="1"/>
</dbReference>
<dbReference type="GO" id="GO:0030688">
    <property type="term" value="C:preribosome, small subunit precursor"/>
    <property type="evidence" value="ECO:0007669"/>
    <property type="project" value="EnsemblFungi"/>
</dbReference>
<keyword evidence="11" id="KW-1185">Reference proteome</keyword>
<keyword evidence="4 8" id="KW-0853">WD repeat</keyword>
<evidence type="ECO:0000256" key="1">
    <source>
        <dbReference type="ARBA" id="ARBA00004099"/>
    </source>
</evidence>
<dbReference type="GO" id="GO:0000447">
    <property type="term" value="P:endonucleolytic cleavage in ITS1 to separate SSU-rRNA from 5.8S rRNA and LSU-rRNA from tricistronic rRNA transcript (SSU-rRNA, 5.8S rRNA, LSU-rRNA)"/>
    <property type="evidence" value="ECO:0007669"/>
    <property type="project" value="EnsemblFungi"/>
</dbReference>
<feature type="domain" description="BING4 C-terminal" evidence="9">
    <location>
        <begin position="315"/>
        <end position="393"/>
    </location>
</feature>
<dbReference type="GO" id="GO:0000480">
    <property type="term" value="P:endonucleolytic cleavage in 5'-ETS of tricistronic rRNA transcript (SSU-rRNA, 5.8S rRNA, LSU-rRNA)"/>
    <property type="evidence" value="ECO:0007669"/>
    <property type="project" value="EnsemblFungi"/>
</dbReference>
<evidence type="ECO:0000313" key="11">
    <source>
        <dbReference type="Proteomes" id="UP000031056"/>
    </source>
</evidence>
<dbReference type="InterPro" id="IPR019775">
    <property type="entry name" value="WD40_repeat_CS"/>
</dbReference>
<dbReference type="InterPro" id="IPR015943">
    <property type="entry name" value="WD40/YVTN_repeat-like_dom_sf"/>
</dbReference>
<dbReference type="PANTHER" id="PTHR14085:SF3">
    <property type="entry name" value="WD REPEAT-CONTAINING PROTEIN 46"/>
    <property type="match status" value="1"/>
</dbReference>
<keyword evidence="3" id="KW-0698">rRNA processing</keyword>
<dbReference type="GO" id="GO:0032040">
    <property type="term" value="C:small-subunit processome"/>
    <property type="evidence" value="ECO:0007669"/>
    <property type="project" value="EnsemblFungi"/>
</dbReference>
<evidence type="ECO:0000256" key="3">
    <source>
        <dbReference type="ARBA" id="ARBA00022552"/>
    </source>
</evidence>
<proteinExistence type="predicted"/>
<dbReference type="VEuPathDB" id="MicrosporidiaDB:M896_052150"/>
<dbReference type="SMART" id="SM00320">
    <property type="entry name" value="WD40"/>
    <property type="match status" value="3"/>
</dbReference>
<dbReference type="HOGENOM" id="CLU_022996_1_1_1"/>
<dbReference type="InterPro" id="IPR040315">
    <property type="entry name" value="WDR46/Utp7"/>
</dbReference>
<protein>
    <recommendedName>
        <fullName evidence="7">U three protein 7</fullName>
    </recommendedName>
</protein>
<dbReference type="OrthoDB" id="10251154at2759"/>
<evidence type="ECO:0000259" key="9">
    <source>
        <dbReference type="SMART" id="SM01033"/>
    </source>
</evidence>
<keyword evidence="6" id="KW-0539">Nucleus</keyword>
<dbReference type="PANTHER" id="PTHR14085">
    <property type="entry name" value="WD-REPEAT PROTEIN BING4"/>
    <property type="match status" value="1"/>
</dbReference>
<evidence type="ECO:0000313" key="10">
    <source>
        <dbReference type="EMBL" id="KHN69805.1"/>
    </source>
</evidence>
<comment type="function">
    <text evidence="1">Involved in nucleolar processing of pre-18S ribosomal RNA.</text>
</comment>
<comment type="subcellular location">
    <subcellularLocation>
        <location evidence="2">Nucleus</location>
        <location evidence="2">Nucleolus</location>
    </subcellularLocation>
</comment>
<evidence type="ECO:0000256" key="7">
    <source>
        <dbReference type="ARBA" id="ARBA00076453"/>
    </source>
</evidence>
<dbReference type="SUPFAM" id="SSF50978">
    <property type="entry name" value="WD40 repeat-like"/>
    <property type="match status" value="1"/>
</dbReference>
<comment type="caution">
    <text evidence="10">The sequence shown here is derived from an EMBL/GenBank/DDBJ whole genome shotgun (WGS) entry which is preliminary data.</text>
</comment>
<dbReference type="PROSITE" id="PS00678">
    <property type="entry name" value="WD_REPEATS_1"/>
    <property type="match status" value="1"/>
</dbReference>
<reference evidence="10 11" key="1">
    <citation type="journal article" date="2014" name="MBio">
        <title>The Ordospora colligata genome; evolution of extreme reduction in microsporidia and host-to-parasite horizontal gene transfer.</title>
        <authorList>
            <person name="Pombert J.-F."/>
            <person name="Haag K.L."/>
            <person name="Beidas S."/>
            <person name="Ebert D."/>
            <person name="Keeling P.J."/>
        </authorList>
    </citation>
    <scope>NUCLEOTIDE SEQUENCE [LARGE SCALE GENOMIC DNA]</scope>
    <source>
        <strain evidence="10 11">OC4</strain>
    </source>
</reference>
<dbReference type="Pfam" id="PF08149">
    <property type="entry name" value="BING4CT"/>
    <property type="match status" value="1"/>
</dbReference>
<keyword evidence="5" id="KW-0677">Repeat</keyword>
<evidence type="ECO:0000256" key="4">
    <source>
        <dbReference type="ARBA" id="ARBA00022574"/>
    </source>
</evidence>
<dbReference type="Pfam" id="PF00400">
    <property type="entry name" value="WD40"/>
    <property type="match status" value="1"/>
</dbReference>
<accession>A0A0B2ULG6</accession>
<dbReference type="InterPro" id="IPR012952">
    <property type="entry name" value="BING4_C_dom"/>
</dbReference>
<dbReference type="Proteomes" id="UP000031056">
    <property type="component" value="Unassembled WGS sequence"/>
</dbReference>
<dbReference type="STRING" id="1354746.A0A0B2ULG6"/>
<dbReference type="SMART" id="SM01033">
    <property type="entry name" value="BING4CT"/>
    <property type="match status" value="1"/>
</dbReference>
<dbReference type="InParanoid" id="A0A0B2ULG6"/>
<dbReference type="InterPro" id="IPR036322">
    <property type="entry name" value="WD40_repeat_dom_sf"/>
</dbReference>